<feature type="transmembrane region" description="Helical" evidence="8">
    <location>
        <begin position="303"/>
        <end position="320"/>
    </location>
</feature>
<proteinExistence type="predicted"/>
<feature type="transmembrane region" description="Helical" evidence="8">
    <location>
        <begin position="201"/>
        <end position="221"/>
    </location>
</feature>
<feature type="domain" description="Glycosyltransferase RgtA/B/C/D-like" evidence="9">
    <location>
        <begin position="69"/>
        <end position="217"/>
    </location>
</feature>
<dbReference type="GO" id="GO:0016763">
    <property type="term" value="F:pentosyltransferase activity"/>
    <property type="evidence" value="ECO:0007669"/>
    <property type="project" value="TreeGrafter"/>
</dbReference>
<reference evidence="10 11" key="1">
    <citation type="journal article" date="2015" name="Nature">
        <title>rRNA introns, odd ribosomes, and small enigmatic genomes across a large radiation of phyla.</title>
        <authorList>
            <person name="Brown C.T."/>
            <person name="Hug L.A."/>
            <person name="Thomas B.C."/>
            <person name="Sharon I."/>
            <person name="Castelle C.J."/>
            <person name="Singh A."/>
            <person name="Wilkins M.J."/>
            <person name="Williams K.H."/>
            <person name="Banfield J.F."/>
        </authorList>
    </citation>
    <scope>NUCLEOTIDE SEQUENCE [LARGE SCALE GENOMIC DNA]</scope>
</reference>
<keyword evidence="3" id="KW-0328">Glycosyltransferase</keyword>
<keyword evidence="6 8" id="KW-1133">Transmembrane helix</keyword>
<comment type="caution">
    <text evidence="10">The sequence shown here is derived from an EMBL/GenBank/DDBJ whole genome shotgun (WGS) entry which is preliminary data.</text>
</comment>
<evidence type="ECO:0000256" key="2">
    <source>
        <dbReference type="ARBA" id="ARBA00022475"/>
    </source>
</evidence>
<dbReference type="Pfam" id="PF13231">
    <property type="entry name" value="PMT_2"/>
    <property type="match status" value="1"/>
</dbReference>
<keyword evidence="4" id="KW-0808">Transferase</keyword>
<feature type="transmembrane region" description="Helical" evidence="8">
    <location>
        <begin position="88"/>
        <end position="108"/>
    </location>
</feature>
<comment type="subcellular location">
    <subcellularLocation>
        <location evidence="1">Cell membrane</location>
        <topology evidence="1">Multi-pass membrane protein</topology>
    </subcellularLocation>
</comment>
<evidence type="ECO:0000256" key="4">
    <source>
        <dbReference type="ARBA" id="ARBA00022679"/>
    </source>
</evidence>
<dbReference type="EMBL" id="LCFD01000005">
    <property type="protein sequence ID" value="KKS87016.1"/>
    <property type="molecule type" value="Genomic_DNA"/>
</dbReference>
<evidence type="ECO:0000256" key="1">
    <source>
        <dbReference type="ARBA" id="ARBA00004651"/>
    </source>
</evidence>
<feature type="transmembrane region" description="Helical" evidence="8">
    <location>
        <begin position="383"/>
        <end position="401"/>
    </location>
</feature>
<protein>
    <recommendedName>
        <fullName evidence="9">Glycosyltransferase RgtA/B/C/D-like domain-containing protein</fullName>
    </recommendedName>
</protein>
<dbReference type="GO" id="GO:0005886">
    <property type="term" value="C:plasma membrane"/>
    <property type="evidence" value="ECO:0007669"/>
    <property type="project" value="UniProtKB-SubCell"/>
</dbReference>
<dbReference type="PANTHER" id="PTHR33908:SF11">
    <property type="entry name" value="MEMBRANE PROTEIN"/>
    <property type="match status" value="1"/>
</dbReference>
<dbReference type="Proteomes" id="UP000034050">
    <property type="component" value="Unassembled WGS sequence"/>
</dbReference>
<evidence type="ECO:0000259" key="9">
    <source>
        <dbReference type="Pfam" id="PF13231"/>
    </source>
</evidence>
<sequence>MRRVKIKLFLAILGLGLILRIYGLEQIPNSLSADEASFAYNAYSILKTGRDEFGHRFPLYFQSFDDYKNPVFGYFLIPFIYFGGLNTWSIRFASVLAGTMVIPLFFLLTRKLTANPRLALLNALLAAISPWLIQYSRVAIDMELALFFSLLAVWVFLAAVKHKFLYLLSALVFGLSFYTYHSSRVWVIGFGLVLLILNRKFNRYIFGGLIILGLMTFPYFLSLRNSQVALRPYAVSVFANREEVNRDARDLQSEVKQKIPGAKLVHNRRLTFINQTVNGYLKILNPDLLFGQNLYNQIGSTRLFYLWQLPMILLGIIVLLKNRYQSWFILSWILIGYLPGGLTLLPVFDRRIFLNSFPLLLLASLGTVQLVKYFKLRFLRLQKIAAVAIAISIGLSFHFYLHNYFIHGRDTIVELWGNGMKQMVLTAKNLRPKYDEVFVSLKLNQTLTFFLFYEPYPPEKYLAEGGTVSGGYLDERNHFANYRFKFIQTKDLKPDTLYIWSADELQPCLGVLQTTTLTDGTPFAHFGIFDPTLAGCQTSTLSFAYTP</sequence>
<feature type="transmembrane region" description="Helical" evidence="8">
    <location>
        <begin position="326"/>
        <end position="345"/>
    </location>
</feature>
<evidence type="ECO:0000256" key="8">
    <source>
        <dbReference type="SAM" id="Phobius"/>
    </source>
</evidence>
<keyword evidence="2" id="KW-1003">Cell membrane</keyword>
<keyword evidence="7 8" id="KW-0472">Membrane</keyword>
<keyword evidence="5 8" id="KW-0812">Transmembrane</keyword>
<evidence type="ECO:0000256" key="6">
    <source>
        <dbReference type="ARBA" id="ARBA00022989"/>
    </source>
</evidence>
<feature type="transmembrane region" description="Helical" evidence="8">
    <location>
        <begin position="139"/>
        <end position="157"/>
    </location>
</feature>
<accession>A0A0G1EVF9</accession>
<evidence type="ECO:0000256" key="7">
    <source>
        <dbReference type="ARBA" id="ARBA00023136"/>
    </source>
</evidence>
<gene>
    <name evidence="10" type="ORF">UV61_C0005G0037</name>
</gene>
<dbReference type="PANTHER" id="PTHR33908">
    <property type="entry name" value="MANNOSYLTRANSFERASE YKCB-RELATED"/>
    <property type="match status" value="1"/>
</dbReference>
<evidence type="ECO:0000313" key="11">
    <source>
        <dbReference type="Proteomes" id="UP000034050"/>
    </source>
</evidence>
<evidence type="ECO:0000313" key="10">
    <source>
        <dbReference type="EMBL" id="KKS87016.1"/>
    </source>
</evidence>
<evidence type="ECO:0000256" key="3">
    <source>
        <dbReference type="ARBA" id="ARBA00022676"/>
    </source>
</evidence>
<dbReference type="STRING" id="1618446.UV61_C0005G0037"/>
<name>A0A0G1EVF9_9BACT</name>
<dbReference type="InterPro" id="IPR050297">
    <property type="entry name" value="LipidA_mod_glycosyltrf_83"/>
</dbReference>
<organism evidence="10 11">
    <name type="scientific">Candidatus Gottesmanbacteria bacterium GW2011_GWB1_43_11</name>
    <dbReference type="NCBI Taxonomy" id="1618446"/>
    <lineage>
        <taxon>Bacteria</taxon>
        <taxon>Candidatus Gottesmaniibacteriota</taxon>
    </lineage>
</organism>
<feature type="transmembrane region" description="Helical" evidence="8">
    <location>
        <begin position="352"/>
        <end position="371"/>
    </location>
</feature>
<dbReference type="AlphaFoldDB" id="A0A0G1EVF9"/>
<dbReference type="InterPro" id="IPR038731">
    <property type="entry name" value="RgtA/B/C-like"/>
</dbReference>
<evidence type="ECO:0000256" key="5">
    <source>
        <dbReference type="ARBA" id="ARBA00022692"/>
    </source>
</evidence>
<feature type="transmembrane region" description="Helical" evidence="8">
    <location>
        <begin position="115"/>
        <end position="133"/>
    </location>
</feature>
<dbReference type="GO" id="GO:0009103">
    <property type="term" value="P:lipopolysaccharide biosynthetic process"/>
    <property type="evidence" value="ECO:0007669"/>
    <property type="project" value="UniProtKB-ARBA"/>
</dbReference>